<dbReference type="AlphaFoldDB" id="A0A9Q0LJS3"/>
<dbReference type="GO" id="GO:0022857">
    <property type="term" value="F:transmembrane transporter activity"/>
    <property type="evidence" value="ECO:0007669"/>
    <property type="project" value="TreeGrafter"/>
</dbReference>
<dbReference type="Pfam" id="PF00005">
    <property type="entry name" value="ABC_tran"/>
    <property type="match status" value="1"/>
</dbReference>
<reference evidence="5" key="1">
    <citation type="submission" date="2022-10" db="EMBL/GenBank/DDBJ databases">
        <title>Novel sulphate-reducing endosymbionts in the free-living metamonad Anaeramoeba.</title>
        <authorList>
            <person name="Jerlstrom-Hultqvist J."/>
            <person name="Cepicka I."/>
            <person name="Gallot-Lavallee L."/>
            <person name="Salas-Leiva D."/>
            <person name="Curtis B.A."/>
            <person name="Zahonova K."/>
            <person name="Pipaliya S."/>
            <person name="Dacks J."/>
            <person name="Roger A.J."/>
        </authorList>
    </citation>
    <scope>NUCLEOTIDE SEQUENCE</scope>
    <source>
        <strain evidence="5">BMAN</strain>
    </source>
</reference>
<proteinExistence type="predicted"/>
<evidence type="ECO:0000256" key="2">
    <source>
        <dbReference type="ARBA" id="ARBA00022741"/>
    </source>
</evidence>
<dbReference type="CDD" id="cd03255">
    <property type="entry name" value="ABC_MJ0796_LolCDE_FtsE"/>
    <property type="match status" value="1"/>
</dbReference>
<name>A0A9Q0LJS3_ANAIG</name>
<comment type="caution">
    <text evidence="5">The sequence shown here is derived from an EMBL/GenBank/DDBJ whole genome shotgun (WGS) entry which is preliminary data.</text>
</comment>
<dbReference type="GO" id="GO:0098796">
    <property type="term" value="C:membrane protein complex"/>
    <property type="evidence" value="ECO:0007669"/>
    <property type="project" value="UniProtKB-ARBA"/>
</dbReference>
<dbReference type="Proteomes" id="UP001149090">
    <property type="component" value="Unassembled WGS sequence"/>
</dbReference>
<dbReference type="PROSITE" id="PS00211">
    <property type="entry name" value="ABC_TRANSPORTER_1"/>
    <property type="match status" value="1"/>
</dbReference>
<feature type="domain" description="ABC transporter" evidence="4">
    <location>
        <begin position="70"/>
        <end position="311"/>
    </location>
</feature>
<dbReference type="OMA" id="FICAYLI"/>
<dbReference type="Gene3D" id="3.40.50.300">
    <property type="entry name" value="P-loop containing nucleotide triphosphate hydrolases"/>
    <property type="match status" value="1"/>
</dbReference>
<dbReference type="InterPro" id="IPR017911">
    <property type="entry name" value="MacB-like_ATP-bd"/>
</dbReference>
<dbReference type="InterPro" id="IPR003439">
    <property type="entry name" value="ABC_transporter-like_ATP-bd"/>
</dbReference>
<dbReference type="FunFam" id="3.40.50.300:FF:000032">
    <property type="entry name" value="Export ABC transporter ATP-binding protein"/>
    <property type="match status" value="1"/>
</dbReference>
<dbReference type="SUPFAM" id="SSF52540">
    <property type="entry name" value="P-loop containing nucleoside triphosphate hydrolases"/>
    <property type="match status" value="1"/>
</dbReference>
<keyword evidence="6" id="KW-1185">Reference proteome</keyword>
<dbReference type="PANTHER" id="PTHR24220:SF688">
    <property type="entry name" value="ABC TRANSPORTER H FAMILY MEMBER 2"/>
    <property type="match status" value="1"/>
</dbReference>
<evidence type="ECO:0000313" key="5">
    <source>
        <dbReference type="EMBL" id="KAJ5072455.1"/>
    </source>
</evidence>
<accession>A0A9Q0LJS3</accession>
<organism evidence="5 6">
    <name type="scientific">Anaeramoeba ignava</name>
    <name type="common">Anaerobic marine amoeba</name>
    <dbReference type="NCBI Taxonomy" id="1746090"/>
    <lineage>
        <taxon>Eukaryota</taxon>
        <taxon>Metamonada</taxon>
        <taxon>Anaeramoebidae</taxon>
        <taxon>Anaeramoeba</taxon>
    </lineage>
</organism>
<dbReference type="GO" id="GO:0005524">
    <property type="term" value="F:ATP binding"/>
    <property type="evidence" value="ECO:0007669"/>
    <property type="project" value="UniProtKB-KW"/>
</dbReference>
<evidence type="ECO:0000313" key="6">
    <source>
        <dbReference type="Proteomes" id="UP001149090"/>
    </source>
</evidence>
<dbReference type="SMART" id="SM00382">
    <property type="entry name" value="AAA"/>
    <property type="match status" value="1"/>
</dbReference>
<keyword evidence="1" id="KW-0813">Transport</keyword>
<dbReference type="InterPro" id="IPR017871">
    <property type="entry name" value="ABC_transporter-like_CS"/>
</dbReference>
<evidence type="ECO:0000256" key="3">
    <source>
        <dbReference type="ARBA" id="ARBA00022840"/>
    </source>
</evidence>
<dbReference type="OrthoDB" id="6500128at2759"/>
<dbReference type="GO" id="GO:0016887">
    <property type="term" value="F:ATP hydrolysis activity"/>
    <property type="evidence" value="ECO:0007669"/>
    <property type="project" value="InterPro"/>
</dbReference>
<gene>
    <name evidence="5" type="ORF">M0811_01470</name>
</gene>
<protein>
    <submittedName>
        <fullName evidence="5">Abc transporter h family member 2</fullName>
    </submittedName>
</protein>
<keyword evidence="2" id="KW-0547">Nucleotide-binding</keyword>
<dbReference type="InterPro" id="IPR015854">
    <property type="entry name" value="ABC_transpr_LolD-like"/>
</dbReference>
<keyword evidence="3" id="KW-0067">ATP-binding</keyword>
<dbReference type="GO" id="GO:0005886">
    <property type="term" value="C:plasma membrane"/>
    <property type="evidence" value="ECO:0007669"/>
    <property type="project" value="TreeGrafter"/>
</dbReference>
<dbReference type="PANTHER" id="PTHR24220">
    <property type="entry name" value="IMPORT ATP-BINDING PROTEIN"/>
    <property type="match status" value="1"/>
</dbReference>
<evidence type="ECO:0000256" key="1">
    <source>
        <dbReference type="ARBA" id="ARBA00022448"/>
    </source>
</evidence>
<sequence>MSLNQQYQEKELDLNINIDIDIENENENQNENENENENFNKLLINEKTPLVQSQKSNHQEEKNKSKDYIVSIKNVHKTYLIGTEGFAALRGVSLNIKRGEFVVIYGKSGSGKTTLLNIIGTIDSPTKGSLTIFGTKISPKTPDKILAQMRLNKIGFVFQSFNLMNIMNAVENVEFPMVLKAKETPSKRKQFAKEYLKHFGMEKRYKHTPSKLSGGEQQRVTISRAIANSPELLLLDEPTGDLDSANTNILLRRLLELNKNQKMTMVMVTHDINLKDFADRALWIRDGLIISEEIISEKRKKRFRKEILQKVDSQLKENLIENQIENQLENPNNFQIESDFEMKNKQSEFEIQPLNKTLFRKPNYYQYCNYVSSKKQ</sequence>
<dbReference type="InterPro" id="IPR027417">
    <property type="entry name" value="P-loop_NTPase"/>
</dbReference>
<evidence type="ECO:0000259" key="4">
    <source>
        <dbReference type="PROSITE" id="PS50893"/>
    </source>
</evidence>
<dbReference type="InterPro" id="IPR003593">
    <property type="entry name" value="AAA+_ATPase"/>
</dbReference>
<dbReference type="EMBL" id="JAPDFW010000081">
    <property type="protein sequence ID" value="KAJ5072455.1"/>
    <property type="molecule type" value="Genomic_DNA"/>
</dbReference>
<dbReference type="PROSITE" id="PS50893">
    <property type="entry name" value="ABC_TRANSPORTER_2"/>
    <property type="match status" value="1"/>
</dbReference>